<dbReference type="Proteomes" id="UP001304650">
    <property type="component" value="Chromosome"/>
</dbReference>
<evidence type="ECO:0000313" key="1">
    <source>
        <dbReference type="EMBL" id="WNR44939.1"/>
    </source>
</evidence>
<evidence type="ECO:0000313" key="2">
    <source>
        <dbReference type="Proteomes" id="UP001304650"/>
    </source>
</evidence>
<protein>
    <submittedName>
        <fullName evidence="1">Uncharacterized protein</fullName>
    </submittedName>
</protein>
<reference evidence="1" key="1">
    <citation type="submission" date="2022-02" db="EMBL/GenBank/DDBJ databases">
        <title>Paenibacillus sp. MBLB1832 Whole Genome Shotgun Sequencing.</title>
        <authorList>
            <person name="Hwang C.Y."/>
            <person name="Cho E.-S."/>
            <person name="Seo M.-J."/>
        </authorList>
    </citation>
    <scope>NUCLEOTIDE SEQUENCE</scope>
    <source>
        <strain evidence="1">MBLB1832</strain>
    </source>
</reference>
<sequence length="50" mass="5484">MFGQLAELRSACIWSGGLVHMPGGYLMDLRLTSAMSFIAQLFIARIGRPV</sequence>
<gene>
    <name evidence="1" type="ORF">MJB10_01950</name>
</gene>
<dbReference type="KEGG" id="proo:MJB10_01950"/>
<accession>A0AA96LPP7</accession>
<organism evidence="1 2">
    <name type="scientific">Paenibacillus roseopurpureus</name>
    <dbReference type="NCBI Taxonomy" id="2918901"/>
    <lineage>
        <taxon>Bacteria</taxon>
        <taxon>Bacillati</taxon>
        <taxon>Bacillota</taxon>
        <taxon>Bacilli</taxon>
        <taxon>Bacillales</taxon>
        <taxon>Paenibacillaceae</taxon>
        <taxon>Paenibacillus</taxon>
    </lineage>
</organism>
<dbReference type="EMBL" id="CP130319">
    <property type="protein sequence ID" value="WNR44939.1"/>
    <property type="molecule type" value="Genomic_DNA"/>
</dbReference>
<dbReference type="AlphaFoldDB" id="A0AA96LPP7"/>
<dbReference type="RefSeq" id="WP_314801150.1">
    <property type="nucleotide sequence ID" value="NZ_CP130319.1"/>
</dbReference>
<keyword evidence="2" id="KW-1185">Reference proteome</keyword>
<name>A0AA96LPP7_9BACL</name>
<proteinExistence type="predicted"/>